<feature type="region of interest" description="Disordered" evidence="1">
    <location>
        <begin position="87"/>
        <end position="109"/>
    </location>
</feature>
<evidence type="ECO:0000256" key="1">
    <source>
        <dbReference type="SAM" id="MobiDB-lite"/>
    </source>
</evidence>
<dbReference type="AlphaFoldDB" id="A0A9Q1GGL9"/>
<evidence type="ECO:0008006" key="4">
    <source>
        <dbReference type="Google" id="ProtNLM"/>
    </source>
</evidence>
<dbReference type="PANTHER" id="PTHR36688">
    <property type="entry name" value="ENDO/EXONUCLEASE/PHOSPHATASE DOMAIN-CONTAINING PROTEIN"/>
    <property type="match status" value="1"/>
</dbReference>
<dbReference type="OrthoDB" id="416454at2759"/>
<evidence type="ECO:0000313" key="2">
    <source>
        <dbReference type="EMBL" id="KAJ8383001.1"/>
    </source>
</evidence>
<organism evidence="2 3">
    <name type="scientific">Synaphobranchus kaupii</name>
    <name type="common">Kaup's arrowtooth eel</name>
    <dbReference type="NCBI Taxonomy" id="118154"/>
    <lineage>
        <taxon>Eukaryota</taxon>
        <taxon>Metazoa</taxon>
        <taxon>Chordata</taxon>
        <taxon>Craniata</taxon>
        <taxon>Vertebrata</taxon>
        <taxon>Euteleostomi</taxon>
        <taxon>Actinopterygii</taxon>
        <taxon>Neopterygii</taxon>
        <taxon>Teleostei</taxon>
        <taxon>Anguilliformes</taxon>
        <taxon>Synaphobranchidae</taxon>
        <taxon>Synaphobranchus</taxon>
    </lineage>
</organism>
<evidence type="ECO:0000313" key="3">
    <source>
        <dbReference type="Proteomes" id="UP001152622"/>
    </source>
</evidence>
<protein>
    <recommendedName>
        <fullName evidence="4">Reverse transcriptase domain-containing protein</fullName>
    </recommendedName>
</protein>
<dbReference type="EMBL" id="JAINUF010000001">
    <property type="protein sequence ID" value="KAJ8383001.1"/>
    <property type="molecule type" value="Genomic_DNA"/>
</dbReference>
<proteinExistence type="predicted"/>
<dbReference type="Proteomes" id="UP001152622">
    <property type="component" value="Chromosome 1"/>
</dbReference>
<sequence length="109" mass="11997">MECSSGSWDTESCLDYSKGVEKILRVDQAGFRKDRSTGEQVPALTTYIENGLDSKLKTGTVFLDLTAAYDTVWHKGLLLKTHKSAPCLGNSNNQNSANQPEVQSSPWTE</sequence>
<feature type="compositionally biased region" description="Polar residues" evidence="1">
    <location>
        <begin position="89"/>
        <end position="109"/>
    </location>
</feature>
<dbReference type="InterPro" id="IPR052560">
    <property type="entry name" value="RdDP_mobile_element"/>
</dbReference>
<keyword evidence="3" id="KW-1185">Reference proteome</keyword>
<reference evidence="2" key="1">
    <citation type="journal article" date="2023" name="Science">
        <title>Genome structures resolve the early diversification of teleost fishes.</title>
        <authorList>
            <person name="Parey E."/>
            <person name="Louis A."/>
            <person name="Montfort J."/>
            <person name="Bouchez O."/>
            <person name="Roques C."/>
            <person name="Iampietro C."/>
            <person name="Lluch J."/>
            <person name="Castinel A."/>
            <person name="Donnadieu C."/>
            <person name="Desvignes T."/>
            <person name="Floi Bucao C."/>
            <person name="Jouanno E."/>
            <person name="Wen M."/>
            <person name="Mejri S."/>
            <person name="Dirks R."/>
            <person name="Jansen H."/>
            <person name="Henkel C."/>
            <person name="Chen W.J."/>
            <person name="Zahm M."/>
            <person name="Cabau C."/>
            <person name="Klopp C."/>
            <person name="Thompson A.W."/>
            <person name="Robinson-Rechavi M."/>
            <person name="Braasch I."/>
            <person name="Lecointre G."/>
            <person name="Bobe J."/>
            <person name="Postlethwait J.H."/>
            <person name="Berthelot C."/>
            <person name="Roest Crollius H."/>
            <person name="Guiguen Y."/>
        </authorList>
    </citation>
    <scope>NUCLEOTIDE SEQUENCE</scope>
    <source>
        <strain evidence="2">WJC10195</strain>
    </source>
</reference>
<dbReference type="PANTHER" id="PTHR36688:SF1">
    <property type="entry name" value="ENDONUCLEASE_EXONUCLEASE_PHOSPHATASE DOMAIN-CONTAINING PROTEIN"/>
    <property type="match status" value="1"/>
</dbReference>
<name>A0A9Q1GGL9_SYNKA</name>
<gene>
    <name evidence="2" type="ORF">SKAU_G00037790</name>
</gene>
<comment type="caution">
    <text evidence="2">The sequence shown here is derived from an EMBL/GenBank/DDBJ whole genome shotgun (WGS) entry which is preliminary data.</text>
</comment>
<accession>A0A9Q1GGL9</accession>